<dbReference type="GO" id="GO:0015293">
    <property type="term" value="F:symporter activity"/>
    <property type="evidence" value="ECO:0007669"/>
    <property type="project" value="TreeGrafter"/>
</dbReference>
<keyword evidence="10" id="KW-0739">Sodium transport</keyword>
<feature type="transmembrane region" description="Helical" evidence="12">
    <location>
        <begin position="76"/>
        <end position="96"/>
    </location>
</feature>
<feature type="transmembrane region" description="Helical" evidence="12">
    <location>
        <begin position="324"/>
        <end position="347"/>
    </location>
</feature>
<dbReference type="Pfam" id="PF00474">
    <property type="entry name" value="SSF"/>
    <property type="match status" value="1"/>
</dbReference>
<feature type="transmembrane region" description="Helical" evidence="12">
    <location>
        <begin position="156"/>
        <end position="174"/>
    </location>
</feature>
<evidence type="ECO:0000256" key="10">
    <source>
        <dbReference type="ARBA" id="ARBA00023201"/>
    </source>
</evidence>
<sequence length="477" mass="53124">MFWDLLVLVFYFVIVFYFGFHFAKNNQKEEDFYLAKKEIHWIFLLLSLVATETSSLTFLSIPSLSFKGDYRFLEIALGYLIGRTIVAFYLLPSYFSGNTISVYEYVGNRFGKSPQKTLSLVFTISRLLGDGIRLYVSSLPIAFLLERMGLNLSPEILGMVALTTLSIVTIIYSVVGGFRAIVFTDVLQWVIYIFGGIFALGLLINKLEIPLGEGISILKTTQKFNLFVFDYLPSGDNSYFILFALIGGAFISIGSHGTDLMLVQRVIATKNLASGQKILIGSGIVVLLQFILFLWIGSLLYLFYSGQTMAPDKVFSRFIVEEVPSPLLGILVAAILASAMSTLSSTINSLSLTWARDWGMDQWFSPRTLSLFFGLTLFVSSFIPYFLIQTWEKGILEVGLTIFSYTLGPSIAVFFLAKLKAELPVSGLVFSAFFLTSILSTVAIGLGFQISFTLLIPIGFGIQIFLVQISRLTLKKN</sequence>
<evidence type="ECO:0000256" key="5">
    <source>
        <dbReference type="ARBA" id="ARBA00022692"/>
    </source>
</evidence>
<keyword evidence="8" id="KW-0406">Ion transport</keyword>
<dbReference type="CDD" id="cd11493">
    <property type="entry name" value="SLC5sbd_NIS-like_u1"/>
    <property type="match status" value="1"/>
</dbReference>
<organism evidence="14 15">
    <name type="scientific">Leptospira soteropolitanensis</name>
    <dbReference type="NCBI Taxonomy" id="2950025"/>
    <lineage>
        <taxon>Bacteria</taxon>
        <taxon>Pseudomonadati</taxon>
        <taxon>Spirochaetota</taxon>
        <taxon>Spirochaetia</taxon>
        <taxon>Leptospirales</taxon>
        <taxon>Leptospiraceae</taxon>
        <taxon>Leptospira</taxon>
    </lineage>
</organism>
<feature type="transmembrane region" description="Helical" evidence="12">
    <location>
        <begin position="186"/>
        <end position="204"/>
    </location>
</feature>
<evidence type="ECO:0000256" key="12">
    <source>
        <dbReference type="SAM" id="Phobius"/>
    </source>
</evidence>
<feature type="transmembrane region" description="Helical" evidence="12">
    <location>
        <begin position="239"/>
        <end position="257"/>
    </location>
</feature>
<feature type="transmembrane region" description="Helical" evidence="12">
    <location>
        <begin position="368"/>
        <end position="388"/>
    </location>
</feature>
<proteinExistence type="inferred from homology"/>
<dbReference type="EMBL" id="JAMQPL010000011">
    <property type="protein sequence ID" value="MCW7532004.1"/>
    <property type="molecule type" value="Genomic_DNA"/>
</dbReference>
<dbReference type="RefSeq" id="WP_265353264.1">
    <property type="nucleotide sequence ID" value="NZ_JAMQPL010000011.1"/>
</dbReference>
<evidence type="ECO:0000256" key="9">
    <source>
        <dbReference type="ARBA" id="ARBA00023136"/>
    </source>
</evidence>
<dbReference type="PROSITE" id="PS50283">
    <property type="entry name" value="NA_SOLUT_SYMP_3"/>
    <property type="match status" value="1"/>
</dbReference>
<feature type="transmembrane region" description="Helical" evidence="12">
    <location>
        <begin position="6"/>
        <end position="23"/>
    </location>
</feature>
<evidence type="ECO:0000313" key="13">
    <source>
        <dbReference type="EMBL" id="MCW7528151.1"/>
    </source>
</evidence>
<evidence type="ECO:0000256" key="6">
    <source>
        <dbReference type="ARBA" id="ARBA00022989"/>
    </source>
</evidence>
<dbReference type="PANTHER" id="PTHR42985">
    <property type="entry name" value="SODIUM-COUPLED MONOCARBOXYLATE TRANSPORTER"/>
    <property type="match status" value="1"/>
</dbReference>
<feature type="transmembrane region" description="Helical" evidence="12">
    <location>
        <begin position="394"/>
        <end position="416"/>
    </location>
</feature>
<feature type="transmembrane region" description="Helical" evidence="12">
    <location>
        <begin position="43"/>
        <end position="64"/>
    </location>
</feature>
<evidence type="ECO:0000256" key="11">
    <source>
        <dbReference type="RuleBase" id="RU362091"/>
    </source>
</evidence>
<keyword evidence="5 12" id="KW-0812">Transmembrane</keyword>
<keyword evidence="4" id="KW-1003">Cell membrane</keyword>
<keyword evidence="16" id="KW-1185">Reference proteome</keyword>
<comment type="caution">
    <text evidence="14">The sequence shown here is derived from an EMBL/GenBank/DDBJ whole genome shotgun (WGS) entry which is preliminary data.</text>
</comment>
<dbReference type="InterPro" id="IPR051163">
    <property type="entry name" value="Sodium:Solute_Symporter_SSF"/>
</dbReference>
<dbReference type="GO" id="GO:0006814">
    <property type="term" value="P:sodium ion transport"/>
    <property type="evidence" value="ECO:0007669"/>
    <property type="project" value="UniProtKB-KW"/>
</dbReference>
<keyword evidence="3" id="KW-0813">Transport</keyword>
<feature type="transmembrane region" description="Helical" evidence="12">
    <location>
        <begin position="454"/>
        <end position="474"/>
    </location>
</feature>
<feature type="transmembrane region" description="Helical" evidence="12">
    <location>
        <begin position="117"/>
        <end position="136"/>
    </location>
</feature>
<feature type="transmembrane region" description="Helical" evidence="12">
    <location>
        <begin position="428"/>
        <end position="448"/>
    </location>
</feature>
<keyword evidence="7" id="KW-0915">Sodium</keyword>
<dbReference type="PANTHER" id="PTHR42985:SF47">
    <property type="entry name" value="INTEGRAL MEMBRANE TRANSPORT PROTEIN"/>
    <property type="match status" value="1"/>
</dbReference>
<dbReference type="EMBL" id="JAMQPM010000011">
    <property type="protein sequence ID" value="MCW7528151.1"/>
    <property type="molecule type" value="Genomic_DNA"/>
</dbReference>
<evidence type="ECO:0000313" key="14">
    <source>
        <dbReference type="EMBL" id="MCW7532004.1"/>
    </source>
</evidence>
<reference evidence="14 16" key="1">
    <citation type="submission" date="2022-06" db="EMBL/GenBank/DDBJ databases">
        <title>Leptospira isolates from biofilms formed at urban environments.</title>
        <authorList>
            <person name="Ribeiro P.S."/>
            <person name="Sousa T."/>
            <person name="Carvalho N."/>
            <person name="Aburjaile F."/>
            <person name="Neves F."/>
            <person name="Oliveira D."/>
            <person name="Blanco L."/>
            <person name="Lima J."/>
            <person name="Costa F."/>
            <person name="Brenig B."/>
            <person name="Soares S."/>
            <person name="Ramos R."/>
            <person name="Goes-Neto A."/>
            <person name="Matiuzzi M."/>
            <person name="Azevedo V."/>
            <person name="Ristow P."/>
        </authorList>
    </citation>
    <scope>NUCLEOTIDE SEQUENCE</scope>
    <source>
        <strain evidence="13 16">VSF19</strain>
        <strain evidence="14">VSF20</strain>
    </source>
</reference>
<evidence type="ECO:0000256" key="2">
    <source>
        <dbReference type="ARBA" id="ARBA00006434"/>
    </source>
</evidence>
<dbReference type="Proteomes" id="UP001208912">
    <property type="component" value="Unassembled WGS sequence"/>
</dbReference>
<protein>
    <submittedName>
        <fullName evidence="14">Sodium:solute symporter</fullName>
    </submittedName>
</protein>
<dbReference type="Proteomes" id="UP001208540">
    <property type="component" value="Unassembled WGS sequence"/>
</dbReference>
<evidence type="ECO:0000256" key="7">
    <source>
        <dbReference type="ARBA" id="ARBA00023053"/>
    </source>
</evidence>
<gene>
    <name evidence="13" type="ORF">ND861_17470</name>
    <name evidence="14" type="ORF">ND862_17425</name>
</gene>
<dbReference type="Gene3D" id="1.20.1730.10">
    <property type="entry name" value="Sodium/glucose cotransporter"/>
    <property type="match status" value="1"/>
</dbReference>
<keyword evidence="9 12" id="KW-0472">Membrane</keyword>
<dbReference type="InterPro" id="IPR038377">
    <property type="entry name" value="Na/Glc_symporter_sf"/>
</dbReference>
<dbReference type="GO" id="GO:0005886">
    <property type="term" value="C:plasma membrane"/>
    <property type="evidence" value="ECO:0007669"/>
    <property type="project" value="UniProtKB-SubCell"/>
</dbReference>
<accession>A0AAW5VLG2</accession>
<name>A0AAW5VLG2_9LEPT</name>
<evidence type="ECO:0000313" key="16">
    <source>
        <dbReference type="Proteomes" id="UP001208912"/>
    </source>
</evidence>
<evidence type="ECO:0000313" key="15">
    <source>
        <dbReference type="Proteomes" id="UP001208540"/>
    </source>
</evidence>
<evidence type="ECO:0000256" key="8">
    <source>
        <dbReference type="ARBA" id="ARBA00023065"/>
    </source>
</evidence>
<keyword evidence="6 12" id="KW-1133">Transmembrane helix</keyword>
<feature type="transmembrane region" description="Helical" evidence="12">
    <location>
        <begin position="278"/>
        <end position="304"/>
    </location>
</feature>
<dbReference type="InterPro" id="IPR001734">
    <property type="entry name" value="Na/solute_symporter"/>
</dbReference>
<comment type="subcellular location">
    <subcellularLocation>
        <location evidence="1">Cell membrane</location>
        <topology evidence="1">Multi-pass membrane protein</topology>
    </subcellularLocation>
</comment>
<evidence type="ECO:0000256" key="3">
    <source>
        <dbReference type="ARBA" id="ARBA00022448"/>
    </source>
</evidence>
<evidence type="ECO:0000256" key="1">
    <source>
        <dbReference type="ARBA" id="ARBA00004651"/>
    </source>
</evidence>
<dbReference type="AlphaFoldDB" id="A0AAW5VLG2"/>
<comment type="similarity">
    <text evidence="2 11">Belongs to the sodium:solute symporter (SSF) (TC 2.A.21) family.</text>
</comment>
<evidence type="ECO:0000256" key="4">
    <source>
        <dbReference type="ARBA" id="ARBA00022475"/>
    </source>
</evidence>